<dbReference type="Proteomes" id="UP000663981">
    <property type="component" value="Unassembled WGS sequence"/>
</dbReference>
<feature type="domain" description="Aerobactin siderophore biosynthesis IucA/IucC-like C-terminal" evidence="1">
    <location>
        <begin position="90"/>
        <end position="203"/>
    </location>
</feature>
<evidence type="ECO:0000313" key="3">
    <source>
        <dbReference type="EMBL" id="MBO1510906.1"/>
    </source>
</evidence>
<sequence length="274" mass="31778">MIRYLEHHYVFHMEEADASLKKLALLMARLTEIEINALKKYRLKTEAVAPSLTISGIDILLEERLNEIFNKELHGKLNTDKYNVIGSMLVKRYAFIAALVLYAMSAFDKGIDSSIQNVSLQTDESDPLWLPSFYFDNLEVTTPGIDRIQWRTTVVQTLFLENIAKVITSISKQAKVAKAILWENIAVYIFWMYETLLQNDSFSQEQLVKIQEDFYYVIHDAPPQLFGTKARNPLSQYDRPKQNDVRLRKTCCLFYLTSKNDDRCTTCPIECIRP</sequence>
<dbReference type="InterPro" id="IPR022770">
    <property type="entry name" value="IucA/IucC-like_C"/>
</dbReference>
<accession>A0ABS3MY40</accession>
<dbReference type="Pfam" id="PF06276">
    <property type="entry name" value="FhuF"/>
    <property type="match status" value="1"/>
</dbReference>
<dbReference type="InterPro" id="IPR024726">
    <property type="entry name" value="FhuF_C"/>
</dbReference>
<dbReference type="Pfam" id="PF11575">
    <property type="entry name" value="FhuF_C"/>
    <property type="match status" value="1"/>
</dbReference>
<reference evidence="3 4" key="1">
    <citation type="submission" date="2021-03" db="EMBL/GenBank/DDBJ databases">
        <title>Whole genome sequence of Metabacillus bambusae BG109.</title>
        <authorList>
            <person name="Jeong J.W."/>
        </authorList>
    </citation>
    <scope>NUCLEOTIDE SEQUENCE [LARGE SCALE GENOMIC DNA]</scope>
    <source>
        <strain evidence="3 4">BG109</strain>
    </source>
</reference>
<evidence type="ECO:0000259" key="1">
    <source>
        <dbReference type="Pfam" id="PF06276"/>
    </source>
</evidence>
<dbReference type="EMBL" id="JAGDEL010000002">
    <property type="protein sequence ID" value="MBO1510906.1"/>
    <property type="molecule type" value="Genomic_DNA"/>
</dbReference>
<proteinExistence type="predicted"/>
<comment type="caution">
    <text evidence="3">The sequence shown here is derived from an EMBL/GenBank/DDBJ whole genome shotgun (WGS) entry which is preliminary data.</text>
</comment>
<gene>
    <name evidence="3" type="ORF">I7822_04260</name>
</gene>
<keyword evidence="4" id="KW-1185">Reference proteome</keyword>
<organism evidence="3 4">
    <name type="scientific">Metabacillus bambusae</name>
    <dbReference type="NCBI Taxonomy" id="2795218"/>
    <lineage>
        <taxon>Bacteria</taxon>
        <taxon>Bacillati</taxon>
        <taxon>Bacillota</taxon>
        <taxon>Bacilli</taxon>
        <taxon>Bacillales</taxon>
        <taxon>Bacillaceae</taxon>
        <taxon>Metabacillus</taxon>
    </lineage>
</organism>
<feature type="domain" description="Ferric siderophore reductase C-terminal" evidence="2">
    <location>
        <begin position="248"/>
        <end position="268"/>
    </location>
</feature>
<evidence type="ECO:0000313" key="4">
    <source>
        <dbReference type="Proteomes" id="UP000663981"/>
    </source>
</evidence>
<protein>
    <submittedName>
        <fullName evidence="3">(2Fe-2S)-binding protein</fullName>
    </submittedName>
</protein>
<name>A0ABS3MY40_9BACI</name>
<evidence type="ECO:0000259" key="2">
    <source>
        <dbReference type="Pfam" id="PF11575"/>
    </source>
</evidence>